<dbReference type="AlphaFoldDB" id="A0AAE0N5J1"/>
<keyword evidence="1" id="KW-0812">Transmembrane</keyword>
<feature type="transmembrane region" description="Helical" evidence="1">
    <location>
        <begin position="7"/>
        <end position="36"/>
    </location>
</feature>
<accession>A0AAE0N5J1</accession>
<comment type="caution">
    <text evidence="2">The sequence shown here is derived from an EMBL/GenBank/DDBJ whole genome shotgun (WGS) entry which is preliminary data.</text>
</comment>
<evidence type="ECO:0000256" key="1">
    <source>
        <dbReference type="SAM" id="Phobius"/>
    </source>
</evidence>
<evidence type="ECO:0000313" key="3">
    <source>
        <dbReference type="Proteomes" id="UP001285441"/>
    </source>
</evidence>
<protein>
    <submittedName>
        <fullName evidence="2">Uncharacterized protein</fullName>
    </submittedName>
</protein>
<gene>
    <name evidence="2" type="ORF">B0H63DRAFT_311180</name>
</gene>
<dbReference type="EMBL" id="JAULSW010000009">
    <property type="protein sequence ID" value="KAK3370229.1"/>
    <property type="molecule type" value="Genomic_DNA"/>
</dbReference>
<keyword evidence="1" id="KW-0472">Membrane</keyword>
<sequence>MHHFSPLFLFLFACSFFSPSPFFSFLLLLEVLYIIFLNPPSGVHPLKPDDVNNKFLILLPFRLFCLYNIPA</sequence>
<keyword evidence="3" id="KW-1185">Reference proteome</keyword>
<reference evidence="2" key="2">
    <citation type="submission" date="2023-06" db="EMBL/GenBank/DDBJ databases">
        <authorList>
            <consortium name="Lawrence Berkeley National Laboratory"/>
            <person name="Haridas S."/>
            <person name="Hensen N."/>
            <person name="Bonometti L."/>
            <person name="Westerberg I."/>
            <person name="Brannstrom I.O."/>
            <person name="Guillou S."/>
            <person name="Cros-Aarteil S."/>
            <person name="Calhoun S."/>
            <person name="Kuo A."/>
            <person name="Mondo S."/>
            <person name="Pangilinan J."/>
            <person name="Riley R."/>
            <person name="LaButti K."/>
            <person name="Andreopoulos B."/>
            <person name="Lipzen A."/>
            <person name="Chen C."/>
            <person name="Yanf M."/>
            <person name="Daum C."/>
            <person name="Ng V."/>
            <person name="Clum A."/>
            <person name="Steindorff A."/>
            <person name="Ohm R."/>
            <person name="Martin F."/>
            <person name="Silar P."/>
            <person name="Natvig D."/>
            <person name="Lalanne C."/>
            <person name="Gautier V."/>
            <person name="Ament-velasquez S.L."/>
            <person name="Kruys A."/>
            <person name="Hutchinson M.I."/>
            <person name="Powell A.J."/>
            <person name="Barry K."/>
            <person name="Miller A.N."/>
            <person name="Grigoriev I.V."/>
            <person name="Debuchy R."/>
            <person name="Gladieux P."/>
            <person name="Thoren M.H."/>
            <person name="Johannesson H."/>
        </authorList>
    </citation>
    <scope>NUCLEOTIDE SEQUENCE</scope>
    <source>
        <strain evidence="2">CBS 232.78</strain>
    </source>
</reference>
<proteinExistence type="predicted"/>
<dbReference type="Proteomes" id="UP001285441">
    <property type="component" value="Unassembled WGS sequence"/>
</dbReference>
<keyword evidence="1" id="KW-1133">Transmembrane helix</keyword>
<reference evidence="2" key="1">
    <citation type="journal article" date="2023" name="Mol. Phylogenet. Evol.">
        <title>Genome-scale phylogeny and comparative genomics of the fungal order Sordariales.</title>
        <authorList>
            <person name="Hensen N."/>
            <person name="Bonometti L."/>
            <person name="Westerberg I."/>
            <person name="Brannstrom I.O."/>
            <person name="Guillou S."/>
            <person name="Cros-Aarteil S."/>
            <person name="Calhoun S."/>
            <person name="Haridas S."/>
            <person name="Kuo A."/>
            <person name="Mondo S."/>
            <person name="Pangilinan J."/>
            <person name="Riley R."/>
            <person name="LaButti K."/>
            <person name="Andreopoulos B."/>
            <person name="Lipzen A."/>
            <person name="Chen C."/>
            <person name="Yan M."/>
            <person name="Daum C."/>
            <person name="Ng V."/>
            <person name="Clum A."/>
            <person name="Steindorff A."/>
            <person name="Ohm R.A."/>
            <person name="Martin F."/>
            <person name="Silar P."/>
            <person name="Natvig D.O."/>
            <person name="Lalanne C."/>
            <person name="Gautier V."/>
            <person name="Ament-Velasquez S.L."/>
            <person name="Kruys A."/>
            <person name="Hutchinson M.I."/>
            <person name="Powell A.J."/>
            <person name="Barry K."/>
            <person name="Miller A.N."/>
            <person name="Grigoriev I.V."/>
            <person name="Debuchy R."/>
            <person name="Gladieux P."/>
            <person name="Hiltunen Thoren M."/>
            <person name="Johannesson H."/>
        </authorList>
    </citation>
    <scope>NUCLEOTIDE SEQUENCE</scope>
    <source>
        <strain evidence="2">CBS 232.78</strain>
    </source>
</reference>
<name>A0AAE0N5J1_9PEZI</name>
<organism evidence="2 3">
    <name type="scientific">Podospora didyma</name>
    <dbReference type="NCBI Taxonomy" id="330526"/>
    <lineage>
        <taxon>Eukaryota</taxon>
        <taxon>Fungi</taxon>
        <taxon>Dikarya</taxon>
        <taxon>Ascomycota</taxon>
        <taxon>Pezizomycotina</taxon>
        <taxon>Sordariomycetes</taxon>
        <taxon>Sordariomycetidae</taxon>
        <taxon>Sordariales</taxon>
        <taxon>Podosporaceae</taxon>
        <taxon>Podospora</taxon>
    </lineage>
</organism>
<evidence type="ECO:0000313" key="2">
    <source>
        <dbReference type="EMBL" id="KAK3370229.1"/>
    </source>
</evidence>